<keyword evidence="3" id="KW-1185">Reference proteome</keyword>
<reference evidence="2 3" key="1">
    <citation type="submission" date="2019-07" db="EMBL/GenBank/DDBJ databases">
        <title>Draft genome assembly of a fouling barnacle, Amphibalanus amphitrite (Darwin, 1854): The first reference genome for Thecostraca.</title>
        <authorList>
            <person name="Kim W."/>
        </authorList>
    </citation>
    <scope>NUCLEOTIDE SEQUENCE [LARGE SCALE GENOMIC DNA]</scope>
    <source>
        <strain evidence="2">SNU_AA5</strain>
        <tissue evidence="2">Soma without cirri and trophi</tissue>
    </source>
</reference>
<evidence type="ECO:0000313" key="3">
    <source>
        <dbReference type="Proteomes" id="UP000440578"/>
    </source>
</evidence>
<proteinExistence type="predicted"/>
<dbReference type="InterPro" id="IPR043128">
    <property type="entry name" value="Rev_trsase/Diguanyl_cyclase"/>
</dbReference>
<comment type="caution">
    <text evidence="2">The sequence shown here is derived from an EMBL/GenBank/DDBJ whole genome shotgun (WGS) entry which is preliminary data.</text>
</comment>
<dbReference type="Gene3D" id="3.30.70.270">
    <property type="match status" value="1"/>
</dbReference>
<protein>
    <recommendedName>
        <fullName evidence="1">Reverse transcriptase/retrotransposon-derived protein RNase H-like domain-containing protein</fullName>
    </recommendedName>
</protein>
<gene>
    <name evidence="2" type="ORF">FJT64_026654</name>
</gene>
<dbReference type="PANTHER" id="PTHR47331">
    <property type="entry name" value="PHD-TYPE DOMAIN-CONTAINING PROTEIN"/>
    <property type="match status" value="1"/>
</dbReference>
<dbReference type="EMBL" id="VIIS01001211">
    <property type="protein sequence ID" value="KAF0300954.1"/>
    <property type="molecule type" value="Genomic_DNA"/>
</dbReference>
<sequence length="154" mass="17379">MLFDPLGIITPFVLIAKCLIQTLWQKKLAWDEDMPEEELVIWKNWLGELSYLEDLAVPRCLKSAVTEEVHTVELHLFADASERAFAAAGVRAVGLTDLTRRHSFEWTEAAERSFQDLRKAVAAFPVVRPPDPEQPFRITTDACSRGWGATLSPV</sequence>
<dbReference type="AlphaFoldDB" id="A0A6A4WAX8"/>
<dbReference type="InterPro" id="IPR043502">
    <property type="entry name" value="DNA/RNA_pol_sf"/>
</dbReference>
<dbReference type="PANTHER" id="PTHR47331:SF1">
    <property type="entry name" value="GAG-LIKE PROTEIN"/>
    <property type="match status" value="1"/>
</dbReference>
<dbReference type="SUPFAM" id="SSF56672">
    <property type="entry name" value="DNA/RNA polymerases"/>
    <property type="match status" value="1"/>
</dbReference>
<dbReference type="OrthoDB" id="7744478at2759"/>
<dbReference type="Pfam" id="PF05380">
    <property type="entry name" value="Peptidase_A17"/>
    <property type="match status" value="1"/>
</dbReference>
<dbReference type="Proteomes" id="UP000440578">
    <property type="component" value="Unassembled WGS sequence"/>
</dbReference>
<name>A0A6A4WAX8_AMPAM</name>
<dbReference type="InterPro" id="IPR041577">
    <property type="entry name" value="RT_RNaseH_2"/>
</dbReference>
<evidence type="ECO:0000313" key="2">
    <source>
        <dbReference type="EMBL" id="KAF0300954.1"/>
    </source>
</evidence>
<organism evidence="2 3">
    <name type="scientific">Amphibalanus amphitrite</name>
    <name type="common">Striped barnacle</name>
    <name type="synonym">Balanus amphitrite</name>
    <dbReference type="NCBI Taxonomy" id="1232801"/>
    <lineage>
        <taxon>Eukaryota</taxon>
        <taxon>Metazoa</taxon>
        <taxon>Ecdysozoa</taxon>
        <taxon>Arthropoda</taxon>
        <taxon>Crustacea</taxon>
        <taxon>Multicrustacea</taxon>
        <taxon>Cirripedia</taxon>
        <taxon>Thoracica</taxon>
        <taxon>Thoracicalcarea</taxon>
        <taxon>Balanomorpha</taxon>
        <taxon>Balanoidea</taxon>
        <taxon>Balanidae</taxon>
        <taxon>Amphibalaninae</taxon>
        <taxon>Amphibalanus</taxon>
    </lineage>
</organism>
<dbReference type="Pfam" id="PF17919">
    <property type="entry name" value="RT_RNaseH_2"/>
    <property type="match status" value="1"/>
</dbReference>
<dbReference type="GO" id="GO:0071897">
    <property type="term" value="P:DNA biosynthetic process"/>
    <property type="evidence" value="ECO:0007669"/>
    <property type="project" value="UniProtKB-ARBA"/>
</dbReference>
<accession>A0A6A4WAX8</accession>
<dbReference type="InterPro" id="IPR008042">
    <property type="entry name" value="Retrotrans_Pao"/>
</dbReference>
<feature type="domain" description="Reverse transcriptase/retrotransposon-derived protein RNase H-like" evidence="1">
    <location>
        <begin position="106"/>
        <end position="152"/>
    </location>
</feature>
<evidence type="ECO:0000259" key="1">
    <source>
        <dbReference type="Pfam" id="PF17919"/>
    </source>
</evidence>